<dbReference type="OrthoDB" id="30795at2157"/>
<reference evidence="2 3" key="1">
    <citation type="submission" date="2018-05" db="EMBL/GenBank/DDBJ databases">
        <title>Draft genome of Methanospirillum lacunae Ki8-1.</title>
        <authorList>
            <person name="Dueholm M.S."/>
            <person name="Nielsen P.H."/>
            <person name="Bakmann L.F."/>
            <person name="Otzen D.E."/>
        </authorList>
    </citation>
    <scope>NUCLEOTIDE SEQUENCE [LARGE SCALE GENOMIC DNA]</scope>
    <source>
        <strain evidence="2 3">Ki8-1</strain>
    </source>
</reference>
<dbReference type="GeneID" id="97547607"/>
<feature type="domain" description="Transcription regulator TrmB N-terminal" evidence="1">
    <location>
        <begin position="9"/>
        <end position="74"/>
    </location>
</feature>
<proteinExistence type="predicted"/>
<dbReference type="SUPFAM" id="SSF46785">
    <property type="entry name" value="Winged helix' DNA-binding domain"/>
    <property type="match status" value="1"/>
</dbReference>
<dbReference type="PANTHER" id="PTHR34293:SF1">
    <property type="entry name" value="HTH-TYPE TRANSCRIPTIONAL REGULATOR TRMBL2"/>
    <property type="match status" value="1"/>
</dbReference>
<dbReference type="Proteomes" id="UP000245657">
    <property type="component" value="Unassembled WGS sequence"/>
</dbReference>
<evidence type="ECO:0000313" key="2">
    <source>
        <dbReference type="EMBL" id="PWR70389.1"/>
    </source>
</evidence>
<accession>A0A2V2MSJ6</accession>
<evidence type="ECO:0000313" key="3">
    <source>
        <dbReference type="Proteomes" id="UP000245657"/>
    </source>
</evidence>
<dbReference type="PANTHER" id="PTHR34293">
    <property type="entry name" value="HTH-TYPE TRANSCRIPTIONAL REGULATOR TRMBL2"/>
    <property type="match status" value="1"/>
</dbReference>
<name>A0A2V2MSJ6_9EURY</name>
<dbReference type="InterPro" id="IPR036390">
    <property type="entry name" value="WH_DNA-bd_sf"/>
</dbReference>
<sequence length="273" mass="31223">MSNLIENLVKLGLKEYEAKIYVALVGIREANARTIHEISGVPRPRVYDILNELTAKGFVEVREGSPLFYRSVPPDIVIPKLQNELNHAAEESIAILETLSIQKDEEYVPLWHVKGDWSIKRHFNLLIERMTGNLSILVLDQEVPGRYHTQIKEAVKKGEVSLLFKPGISYSGPRIPGVVYYKIDKLNDFFRENIFEKAYSSPLIRKDQVFTLECLMISENTEVMNIYSVNGERMAIINTLPISLYLQNMTFDMMISGALKTMEDGDDLHMTEN</sequence>
<dbReference type="AlphaFoldDB" id="A0A2V2MSJ6"/>
<dbReference type="InterPro" id="IPR002831">
    <property type="entry name" value="Tscrpt_reg_TrmB_N"/>
</dbReference>
<dbReference type="InterPro" id="IPR051797">
    <property type="entry name" value="TrmB-like"/>
</dbReference>
<evidence type="ECO:0000259" key="1">
    <source>
        <dbReference type="Pfam" id="PF01978"/>
    </source>
</evidence>
<dbReference type="EMBL" id="QGMY01000014">
    <property type="protein sequence ID" value="PWR70389.1"/>
    <property type="molecule type" value="Genomic_DNA"/>
</dbReference>
<dbReference type="RefSeq" id="WP_109969818.1">
    <property type="nucleotide sequence ID" value="NZ_CP176093.1"/>
</dbReference>
<dbReference type="Pfam" id="PF01978">
    <property type="entry name" value="TrmB"/>
    <property type="match status" value="1"/>
</dbReference>
<comment type="caution">
    <text evidence="2">The sequence shown here is derived from an EMBL/GenBank/DDBJ whole genome shotgun (WGS) entry which is preliminary data.</text>
</comment>
<organism evidence="2 3">
    <name type="scientific">Methanospirillum lacunae</name>
    <dbReference type="NCBI Taxonomy" id="668570"/>
    <lineage>
        <taxon>Archaea</taxon>
        <taxon>Methanobacteriati</taxon>
        <taxon>Methanobacteriota</taxon>
        <taxon>Stenosarchaea group</taxon>
        <taxon>Methanomicrobia</taxon>
        <taxon>Methanomicrobiales</taxon>
        <taxon>Methanospirillaceae</taxon>
        <taxon>Methanospirillum</taxon>
    </lineage>
</organism>
<dbReference type="InterPro" id="IPR036388">
    <property type="entry name" value="WH-like_DNA-bd_sf"/>
</dbReference>
<gene>
    <name evidence="2" type="ORF">DK846_15025</name>
</gene>
<dbReference type="Gene3D" id="1.10.10.10">
    <property type="entry name" value="Winged helix-like DNA-binding domain superfamily/Winged helix DNA-binding domain"/>
    <property type="match status" value="1"/>
</dbReference>
<protein>
    <submittedName>
        <fullName evidence="2">TrmB family transcriptional regulator</fullName>
    </submittedName>
</protein>
<keyword evidence="3" id="KW-1185">Reference proteome</keyword>